<evidence type="ECO:0000256" key="1">
    <source>
        <dbReference type="SAM" id="MobiDB-lite"/>
    </source>
</evidence>
<comment type="caution">
    <text evidence="2">The sequence shown here is derived from an EMBL/GenBank/DDBJ whole genome shotgun (WGS) entry which is preliminary data.</text>
</comment>
<reference evidence="2" key="1">
    <citation type="journal article" date="2015" name="Nature">
        <title>Complex archaea that bridge the gap between prokaryotes and eukaryotes.</title>
        <authorList>
            <person name="Spang A."/>
            <person name="Saw J.H."/>
            <person name="Jorgensen S.L."/>
            <person name="Zaremba-Niedzwiedzka K."/>
            <person name="Martijn J."/>
            <person name="Lind A.E."/>
            <person name="van Eijk R."/>
            <person name="Schleper C."/>
            <person name="Guy L."/>
            <person name="Ettema T.J."/>
        </authorList>
    </citation>
    <scope>NUCLEOTIDE SEQUENCE</scope>
</reference>
<dbReference type="AlphaFoldDB" id="A0A0F9TNM0"/>
<feature type="region of interest" description="Disordered" evidence="1">
    <location>
        <begin position="40"/>
        <end position="59"/>
    </location>
</feature>
<feature type="compositionally biased region" description="Basic and acidic residues" evidence="1">
    <location>
        <begin position="40"/>
        <end position="50"/>
    </location>
</feature>
<organism evidence="2">
    <name type="scientific">marine sediment metagenome</name>
    <dbReference type="NCBI Taxonomy" id="412755"/>
    <lineage>
        <taxon>unclassified sequences</taxon>
        <taxon>metagenomes</taxon>
        <taxon>ecological metagenomes</taxon>
    </lineage>
</organism>
<sequence length="59" mass="6705">MEQIVEILKDCVDCSFASRCQRGDTSRCFKAEGRVLDLRSKEQAVRDRPTHTARMSDGT</sequence>
<evidence type="ECO:0000313" key="2">
    <source>
        <dbReference type="EMBL" id="KKN76512.1"/>
    </source>
</evidence>
<proteinExistence type="predicted"/>
<protein>
    <submittedName>
        <fullName evidence="2">Uncharacterized protein</fullName>
    </submittedName>
</protein>
<dbReference type="EMBL" id="LAZR01000295">
    <property type="protein sequence ID" value="KKN76512.1"/>
    <property type="molecule type" value="Genomic_DNA"/>
</dbReference>
<accession>A0A0F9TNM0</accession>
<name>A0A0F9TNM0_9ZZZZ</name>
<gene>
    <name evidence="2" type="ORF">LCGC14_0370210</name>
</gene>